<dbReference type="RefSeq" id="WP_237334594.1">
    <property type="nucleotide sequence ID" value="NZ_BAABCM010000001.1"/>
</dbReference>
<comment type="caution">
    <text evidence="3">The sequence shown here is derived from an EMBL/GenBank/DDBJ whole genome shotgun (WGS) entry which is preliminary data.</text>
</comment>
<dbReference type="EMBL" id="BAABCM010000001">
    <property type="protein sequence ID" value="GAA3795380.1"/>
    <property type="molecule type" value="Genomic_DNA"/>
</dbReference>
<feature type="chain" id="PRO_5046736554" evidence="2">
    <location>
        <begin position="25"/>
        <end position="171"/>
    </location>
</feature>
<name>A0ABP7HHW6_9PSEU</name>
<evidence type="ECO:0000256" key="2">
    <source>
        <dbReference type="SAM" id="SignalP"/>
    </source>
</evidence>
<protein>
    <submittedName>
        <fullName evidence="3">Uncharacterized protein</fullName>
    </submittedName>
</protein>
<feature type="region of interest" description="Disordered" evidence="1">
    <location>
        <begin position="21"/>
        <end position="86"/>
    </location>
</feature>
<reference evidence="4" key="1">
    <citation type="journal article" date="2019" name="Int. J. Syst. Evol. Microbiol.">
        <title>The Global Catalogue of Microorganisms (GCM) 10K type strain sequencing project: providing services to taxonomists for standard genome sequencing and annotation.</title>
        <authorList>
            <consortium name="The Broad Institute Genomics Platform"/>
            <consortium name="The Broad Institute Genome Sequencing Center for Infectious Disease"/>
            <person name="Wu L."/>
            <person name="Ma J."/>
        </authorList>
    </citation>
    <scope>NUCLEOTIDE SEQUENCE [LARGE SCALE GENOMIC DNA]</scope>
    <source>
        <strain evidence="4">JCM 17017</strain>
    </source>
</reference>
<accession>A0ABP7HHW6</accession>
<dbReference type="Proteomes" id="UP001501624">
    <property type="component" value="Unassembled WGS sequence"/>
</dbReference>
<evidence type="ECO:0000313" key="3">
    <source>
        <dbReference type="EMBL" id="GAA3795380.1"/>
    </source>
</evidence>
<dbReference type="PROSITE" id="PS51257">
    <property type="entry name" value="PROKAR_LIPOPROTEIN"/>
    <property type="match status" value="1"/>
</dbReference>
<organism evidence="3 4">
    <name type="scientific">Amycolatopsis tucumanensis</name>
    <dbReference type="NCBI Taxonomy" id="401106"/>
    <lineage>
        <taxon>Bacteria</taxon>
        <taxon>Bacillati</taxon>
        <taxon>Actinomycetota</taxon>
        <taxon>Actinomycetes</taxon>
        <taxon>Pseudonocardiales</taxon>
        <taxon>Pseudonocardiaceae</taxon>
        <taxon>Amycolatopsis</taxon>
    </lineage>
</organism>
<proteinExistence type="predicted"/>
<gene>
    <name evidence="3" type="ORF">GCM10022380_10470</name>
</gene>
<evidence type="ECO:0000313" key="4">
    <source>
        <dbReference type="Proteomes" id="UP001501624"/>
    </source>
</evidence>
<feature type="signal peptide" evidence="2">
    <location>
        <begin position="1"/>
        <end position="24"/>
    </location>
</feature>
<keyword evidence="4" id="KW-1185">Reference proteome</keyword>
<keyword evidence="2" id="KW-0732">Signal</keyword>
<feature type="compositionally biased region" description="Low complexity" evidence="1">
    <location>
        <begin position="34"/>
        <end position="79"/>
    </location>
</feature>
<sequence length="171" mass="17031">MTTVARTAAAVAAAALVGALTACGGDDNPPPAPQTSSAQPAGPTSPSGPGPATTTRKTTTAPQTPQTTKTAQTPAPGTTIAGEGMSAADAAALQQSVDQGHQPWRLDMAAVAEAFVRSRLGWSGADVALADPHTAEVINTATGRIVSLQLRQPARAGDGGIWVVDSGVWIS</sequence>
<evidence type="ECO:0000256" key="1">
    <source>
        <dbReference type="SAM" id="MobiDB-lite"/>
    </source>
</evidence>